<evidence type="ECO:0000313" key="3">
    <source>
        <dbReference type="Proteomes" id="UP000054549"/>
    </source>
</evidence>
<sequence>MSIMNVINRSSYDAMSEESCPDYDSAINSAHTSTFSTSRRWLPSVPSPPPFDDPISPSSARRLPRPLQRNERYVYTYSVIANTMPVDVLITVEPSTGGKYTFKLSIRVNKIERSLCEPVVLNLRIDPKQLEFVVFLLPGKTTILMGGLWCLRVWLRANEIEHKLFGEDEIWIGKDLDFASVQDASIARHKVTNHREQVYHGFVGNALVNFTVKWRKTEYGTYKCSLDYEAGGVSSTLFDDLDLCFDHDPRTITFIIYTVKANAIPAGSSHKLRVWMRSPVQAGIDPAIAMAPYDGSFIYQRIWKTDSLKIGSRLDFGSLGPKVIMAFAKSGPETVMSIASPSLAPSLHSRTPSSTVKEKELGYLGHMYR</sequence>
<proteinExistence type="predicted"/>
<reference evidence="2 3" key="1">
    <citation type="submission" date="2014-04" db="EMBL/GenBank/DDBJ databases">
        <title>Evolutionary Origins and Diversification of the Mycorrhizal Mutualists.</title>
        <authorList>
            <consortium name="DOE Joint Genome Institute"/>
            <consortium name="Mycorrhizal Genomics Consortium"/>
            <person name="Kohler A."/>
            <person name="Kuo A."/>
            <person name="Nagy L.G."/>
            <person name="Floudas D."/>
            <person name="Copeland A."/>
            <person name="Barry K.W."/>
            <person name="Cichocki N."/>
            <person name="Veneault-Fourrey C."/>
            <person name="LaButti K."/>
            <person name="Lindquist E.A."/>
            <person name="Lipzen A."/>
            <person name="Lundell T."/>
            <person name="Morin E."/>
            <person name="Murat C."/>
            <person name="Riley R."/>
            <person name="Ohm R."/>
            <person name="Sun H."/>
            <person name="Tunlid A."/>
            <person name="Henrissat B."/>
            <person name="Grigoriev I.V."/>
            <person name="Hibbett D.S."/>
            <person name="Martin F."/>
        </authorList>
    </citation>
    <scope>NUCLEOTIDE SEQUENCE [LARGE SCALE GENOMIC DNA]</scope>
    <source>
        <strain evidence="2 3">Koide BX008</strain>
    </source>
</reference>
<dbReference type="EMBL" id="KN818224">
    <property type="protein sequence ID" value="KIL70402.1"/>
    <property type="molecule type" value="Genomic_DNA"/>
</dbReference>
<evidence type="ECO:0000256" key="1">
    <source>
        <dbReference type="SAM" id="MobiDB-lite"/>
    </source>
</evidence>
<dbReference type="InParanoid" id="A0A0C2X7T0"/>
<dbReference type="STRING" id="946122.A0A0C2X7T0"/>
<dbReference type="AlphaFoldDB" id="A0A0C2X7T0"/>
<organism evidence="2 3">
    <name type="scientific">Amanita muscaria (strain Koide BX008)</name>
    <dbReference type="NCBI Taxonomy" id="946122"/>
    <lineage>
        <taxon>Eukaryota</taxon>
        <taxon>Fungi</taxon>
        <taxon>Dikarya</taxon>
        <taxon>Basidiomycota</taxon>
        <taxon>Agaricomycotina</taxon>
        <taxon>Agaricomycetes</taxon>
        <taxon>Agaricomycetidae</taxon>
        <taxon>Agaricales</taxon>
        <taxon>Pluteineae</taxon>
        <taxon>Amanitaceae</taxon>
        <taxon>Amanita</taxon>
    </lineage>
</organism>
<dbReference type="OrthoDB" id="3210666at2759"/>
<name>A0A0C2X7T0_AMAMK</name>
<dbReference type="Proteomes" id="UP000054549">
    <property type="component" value="Unassembled WGS sequence"/>
</dbReference>
<feature type="region of interest" description="Disordered" evidence="1">
    <location>
        <begin position="38"/>
        <end position="62"/>
    </location>
</feature>
<protein>
    <submittedName>
        <fullName evidence="2">Uncharacterized protein</fullName>
    </submittedName>
</protein>
<keyword evidence="3" id="KW-1185">Reference proteome</keyword>
<accession>A0A0C2X7T0</accession>
<evidence type="ECO:0000313" key="2">
    <source>
        <dbReference type="EMBL" id="KIL70402.1"/>
    </source>
</evidence>
<dbReference type="HOGENOM" id="CLU_065217_0_0_1"/>
<gene>
    <name evidence="2" type="ORF">M378DRAFT_96979</name>
</gene>